<name>A0A9N9B860_9GLOM</name>
<feature type="domain" description="UspA" evidence="1">
    <location>
        <begin position="1"/>
        <end position="153"/>
    </location>
</feature>
<evidence type="ECO:0000313" key="2">
    <source>
        <dbReference type="EMBL" id="CAG8555787.1"/>
    </source>
</evidence>
<keyword evidence="3" id="KW-1185">Reference proteome</keyword>
<proteinExistence type="predicted"/>
<dbReference type="OrthoDB" id="843225at2759"/>
<dbReference type="PANTHER" id="PTHR31964:SF113">
    <property type="entry name" value="USPA DOMAIN-CONTAINING PROTEIN"/>
    <property type="match status" value="1"/>
</dbReference>
<reference evidence="2" key="1">
    <citation type="submission" date="2021-06" db="EMBL/GenBank/DDBJ databases">
        <authorList>
            <person name="Kallberg Y."/>
            <person name="Tangrot J."/>
            <person name="Rosling A."/>
        </authorList>
    </citation>
    <scope>NUCLEOTIDE SEQUENCE</scope>
    <source>
        <strain evidence="2">BR232B</strain>
    </source>
</reference>
<sequence length="157" mass="18134">MTRKVVVAIDPSSDESLYTIEWIIENFLKPEKDDVHLISAISLNSDFDADELGLYTMSVTEEIMQIEKEIIEKTRESMNEFLERLQAANINARVEVLKSLSDSRNIVVEYTENERADVLIMGSRDLSTWKRLFLGSFSDFCQQNSHCPVLIVKKRQK</sequence>
<protein>
    <submittedName>
        <fullName evidence="2">6402_t:CDS:1</fullName>
    </submittedName>
</protein>
<dbReference type="PRINTS" id="PR01438">
    <property type="entry name" value="UNVRSLSTRESS"/>
</dbReference>
<dbReference type="Proteomes" id="UP000789739">
    <property type="component" value="Unassembled WGS sequence"/>
</dbReference>
<dbReference type="InterPro" id="IPR006016">
    <property type="entry name" value="UspA"/>
</dbReference>
<dbReference type="Gene3D" id="3.40.50.620">
    <property type="entry name" value="HUPs"/>
    <property type="match status" value="1"/>
</dbReference>
<gene>
    <name evidence="2" type="ORF">PBRASI_LOCUS5329</name>
</gene>
<dbReference type="AlphaFoldDB" id="A0A9N9B860"/>
<dbReference type="CDD" id="cd23659">
    <property type="entry name" value="USP_At3g01520-like"/>
    <property type="match status" value="1"/>
</dbReference>
<dbReference type="InterPro" id="IPR006015">
    <property type="entry name" value="Universal_stress_UspA"/>
</dbReference>
<dbReference type="SUPFAM" id="SSF52402">
    <property type="entry name" value="Adenine nucleotide alpha hydrolases-like"/>
    <property type="match status" value="1"/>
</dbReference>
<evidence type="ECO:0000259" key="1">
    <source>
        <dbReference type="Pfam" id="PF00582"/>
    </source>
</evidence>
<dbReference type="InterPro" id="IPR014729">
    <property type="entry name" value="Rossmann-like_a/b/a_fold"/>
</dbReference>
<dbReference type="EMBL" id="CAJVPI010000612">
    <property type="protein sequence ID" value="CAG8555787.1"/>
    <property type="molecule type" value="Genomic_DNA"/>
</dbReference>
<accession>A0A9N9B860</accession>
<comment type="caution">
    <text evidence="2">The sequence shown here is derived from an EMBL/GenBank/DDBJ whole genome shotgun (WGS) entry which is preliminary data.</text>
</comment>
<evidence type="ECO:0000313" key="3">
    <source>
        <dbReference type="Proteomes" id="UP000789739"/>
    </source>
</evidence>
<organism evidence="2 3">
    <name type="scientific">Paraglomus brasilianum</name>
    <dbReference type="NCBI Taxonomy" id="144538"/>
    <lineage>
        <taxon>Eukaryota</taxon>
        <taxon>Fungi</taxon>
        <taxon>Fungi incertae sedis</taxon>
        <taxon>Mucoromycota</taxon>
        <taxon>Glomeromycotina</taxon>
        <taxon>Glomeromycetes</taxon>
        <taxon>Paraglomerales</taxon>
        <taxon>Paraglomeraceae</taxon>
        <taxon>Paraglomus</taxon>
    </lineage>
</organism>
<dbReference type="Pfam" id="PF00582">
    <property type="entry name" value="Usp"/>
    <property type="match status" value="1"/>
</dbReference>
<dbReference type="PANTHER" id="PTHR31964">
    <property type="entry name" value="ADENINE NUCLEOTIDE ALPHA HYDROLASES-LIKE SUPERFAMILY PROTEIN"/>
    <property type="match status" value="1"/>
</dbReference>